<dbReference type="Pfam" id="PF00440">
    <property type="entry name" value="TetR_N"/>
    <property type="match status" value="1"/>
</dbReference>
<dbReference type="EMBL" id="BMHY01000001">
    <property type="protein sequence ID" value="GGG52743.1"/>
    <property type="molecule type" value="Genomic_DNA"/>
</dbReference>
<dbReference type="InterPro" id="IPR023772">
    <property type="entry name" value="DNA-bd_HTH_TetR-type_CS"/>
</dbReference>
<reference evidence="6 7" key="1">
    <citation type="journal article" date="2014" name="Int. J. Syst. Evol. Microbiol.">
        <title>Complete genome sequence of Corynebacterium casei LMG S-19264T (=DSM 44701T), isolated from a smear-ripened cheese.</title>
        <authorList>
            <consortium name="US DOE Joint Genome Institute (JGI-PGF)"/>
            <person name="Walter F."/>
            <person name="Albersmeier A."/>
            <person name="Kalinowski J."/>
            <person name="Ruckert C."/>
        </authorList>
    </citation>
    <scope>NUCLEOTIDE SEQUENCE [LARGE SCALE GENOMIC DNA]</scope>
    <source>
        <strain evidence="6 7">CGMCC 1.15286</strain>
    </source>
</reference>
<evidence type="ECO:0000313" key="6">
    <source>
        <dbReference type="EMBL" id="GGG52743.1"/>
    </source>
</evidence>
<dbReference type="AlphaFoldDB" id="A0A917GNK9"/>
<name>A0A917GNK9_9BACL</name>
<protein>
    <submittedName>
        <fullName evidence="6">TetR family transcriptional regulator</fullName>
    </submittedName>
</protein>
<dbReference type="SUPFAM" id="SSF46689">
    <property type="entry name" value="Homeodomain-like"/>
    <property type="match status" value="1"/>
</dbReference>
<dbReference type="GO" id="GO:0003677">
    <property type="term" value="F:DNA binding"/>
    <property type="evidence" value="ECO:0007669"/>
    <property type="project" value="UniProtKB-UniRule"/>
</dbReference>
<evidence type="ECO:0000256" key="2">
    <source>
        <dbReference type="ARBA" id="ARBA00023125"/>
    </source>
</evidence>
<dbReference type="PRINTS" id="PR00455">
    <property type="entry name" value="HTHTETR"/>
</dbReference>
<dbReference type="RefSeq" id="WP_188887062.1">
    <property type="nucleotide sequence ID" value="NZ_BMHY01000001.1"/>
</dbReference>
<dbReference type="SUPFAM" id="SSF48498">
    <property type="entry name" value="Tetracyclin repressor-like, C-terminal domain"/>
    <property type="match status" value="1"/>
</dbReference>
<keyword evidence="7" id="KW-1185">Reference proteome</keyword>
<dbReference type="Gene3D" id="1.10.10.60">
    <property type="entry name" value="Homeodomain-like"/>
    <property type="match status" value="1"/>
</dbReference>
<gene>
    <name evidence="6" type="ORF">GCM10010918_01760</name>
</gene>
<dbReference type="PANTHER" id="PTHR47506">
    <property type="entry name" value="TRANSCRIPTIONAL REGULATORY PROTEIN"/>
    <property type="match status" value="1"/>
</dbReference>
<dbReference type="PROSITE" id="PS01081">
    <property type="entry name" value="HTH_TETR_1"/>
    <property type="match status" value="1"/>
</dbReference>
<keyword evidence="1" id="KW-0805">Transcription regulation</keyword>
<keyword evidence="3" id="KW-0804">Transcription</keyword>
<dbReference type="Proteomes" id="UP000600247">
    <property type="component" value="Unassembled WGS sequence"/>
</dbReference>
<evidence type="ECO:0000256" key="1">
    <source>
        <dbReference type="ARBA" id="ARBA00023015"/>
    </source>
</evidence>
<keyword evidence="2 4" id="KW-0238">DNA-binding</keyword>
<organism evidence="6 7">
    <name type="scientific">Paenibacillus radicis</name>
    <name type="common">ex Gao et al. 2016</name>
    <dbReference type="NCBI Taxonomy" id="1737354"/>
    <lineage>
        <taxon>Bacteria</taxon>
        <taxon>Bacillati</taxon>
        <taxon>Bacillota</taxon>
        <taxon>Bacilli</taxon>
        <taxon>Bacillales</taxon>
        <taxon>Paenibacillaceae</taxon>
        <taxon>Paenibacillus</taxon>
    </lineage>
</organism>
<feature type="DNA-binding region" description="H-T-H motif" evidence="4">
    <location>
        <begin position="26"/>
        <end position="45"/>
    </location>
</feature>
<evidence type="ECO:0000256" key="3">
    <source>
        <dbReference type="ARBA" id="ARBA00023163"/>
    </source>
</evidence>
<dbReference type="InterPro" id="IPR036271">
    <property type="entry name" value="Tet_transcr_reg_TetR-rel_C_sf"/>
</dbReference>
<dbReference type="GO" id="GO:0045892">
    <property type="term" value="P:negative regulation of DNA-templated transcription"/>
    <property type="evidence" value="ECO:0007669"/>
    <property type="project" value="UniProtKB-ARBA"/>
</dbReference>
<dbReference type="InterPro" id="IPR009057">
    <property type="entry name" value="Homeodomain-like_sf"/>
</dbReference>
<dbReference type="Gene3D" id="1.10.357.10">
    <property type="entry name" value="Tetracycline Repressor, domain 2"/>
    <property type="match status" value="1"/>
</dbReference>
<sequence length="187" mass="21562">MDDQKRHHIISTALEVFYKYGYKRVSMNDISQAAGISRAGLYLFFKSKEEIFNSAILFNGDSLIEEIQKGLPQSGTPKEKIFYAFEVWAINIFDQALHSPEIREITDSSYEFAREALDVSYKKFEQILASLIQEHFEHHEKHEGLNPQQLAYLLTSSLRGFKIVAKNSSELQQLIQQLVEVILFKGI</sequence>
<comment type="caution">
    <text evidence="6">The sequence shown here is derived from an EMBL/GenBank/DDBJ whole genome shotgun (WGS) entry which is preliminary data.</text>
</comment>
<accession>A0A917GNK9</accession>
<evidence type="ECO:0000259" key="5">
    <source>
        <dbReference type="PROSITE" id="PS50977"/>
    </source>
</evidence>
<dbReference type="PROSITE" id="PS50977">
    <property type="entry name" value="HTH_TETR_2"/>
    <property type="match status" value="1"/>
</dbReference>
<dbReference type="FunFam" id="1.10.10.60:FF:000141">
    <property type="entry name" value="TetR family transcriptional regulator"/>
    <property type="match status" value="1"/>
</dbReference>
<dbReference type="InterPro" id="IPR001647">
    <property type="entry name" value="HTH_TetR"/>
</dbReference>
<evidence type="ECO:0000256" key="4">
    <source>
        <dbReference type="PROSITE-ProRule" id="PRU00335"/>
    </source>
</evidence>
<dbReference type="PANTHER" id="PTHR47506:SF1">
    <property type="entry name" value="HTH-TYPE TRANSCRIPTIONAL REGULATOR YJDC"/>
    <property type="match status" value="1"/>
</dbReference>
<evidence type="ECO:0000313" key="7">
    <source>
        <dbReference type="Proteomes" id="UP000600247"/>
    </source>
</evidence>
<feature type="domain" description="HTH tetR-type" evidence="5">
    <location>
        <begin position="3"/>
        <end position="63"/>
    </location>
</feature>
<proteinExistence type="predicted"/>